<accession>A0A1R2CB93</accession>
<name>A0A1R2CB93_9CILI</name>
<keyword evidence="3" id="KW-1185">Reference proteome</keyword>
<proteinExistence type="predicted"/>
<evidence type="ECO:0000259" key="1">
    <source>
        <dbReference type="PROSITE" id="PS50003"/>
    </source>
</evidence>
<dbReference type="PROSITE" id="PS50003">
    <property type="entry name" value="PH_DOMAIN"/>
    <property type="match status" value="1"/>
</dbReference>
<organism evidence="2 3">
    <name type="scientific">Stentor coeruleus</name>
    <dbReference type="NCBI Taxonomy" id="5963"/>
    <lineage>
        <taxon>Eukaryota</taxon>
        <taxon>Sar</taxon>
        <taxon>Alveolata</taxon>
        <taxon>Ciliophora</taxon>
        <taxon>Postciliodesmatophora</taxon>
        <taxon>Heterotrichea</taxon>
        <taxon>Heterotrichida</taxon>
        <taxon>Stentoridae</taxon>
        <taxon>Stentor</taxon>
    </lineage>
</organism>
<dbReference type="SUPFAM" id="SSF50729">
    <property type="entry name" value="PH domain-like"/>
    <property type="match status" value="1"/>
</dbReference>
<sequence length="197" mass="23089">MGVTNCKDHELEVVDDPITIVTKESLKYQSYTEPVMIRPEPLAQVKEKVSEENGSSLMQGELLKPQPGSKNKYQSRWVVMTPTELKYYKNEYSACFWHEKPINHISYSDVIDFIEKPYEDIYEFEIIPLTFLITSGKNTKNPVKTKENHRFGMNSWGCRMKSIENLEAKFQFACRDKEMYEKWVKSIREAIKKAISI</sequence>
<reference evidence="2 3" key="1">
    <citation type="submission" date="2016-11" db="EMBL/GenBank/DDBJ databases">
        <title>The macronuclear genome of Stentor coeruleus: a giant cell with tiny introns.</title>
        <authorList>
            <person name="Slabodnick M."/>
            <person name="Ruby J.G."/>
            <person name="Reiff S.B."/>
            <person name="Swart E.C."/>
            <person name="Gosai S."/>
            <person name="Prabakaran S."/>
            <person name="Witkowska E."/>
            <person name="Larue G.E."/>
            <person name="Fisher S."/>
            <person name="Freeman R.M."/>
            <person name="Gunawardena J."/>
            <person name="Chu W."/>
            <person name="Stover N.A."/>
            <person name="Gregory B.D."/>
            <person name="Nowacki M."/>
            <person name="Derisi J."/>
            <person name="Roy S.W."/>
            <person name="Marshall W.F."/>
            <person name="Sood P."/>
        </authorList>
    </citation>
    <scope>NUCLEOTIDE SEQUENCE [LARGE SCALE GENOMIC DNA]</scope>
    <source>
        <strain evidence="2">WM001</strain>
    </source>
</reference>
<protein>
    <recommendedName>
        <fullName evidence="1">PH domain-containing protein</fullName>
    </recommendedName>
</protein>
<comment type="caution">
    <text evidence="2">The sequence shown here is derived from an EMBL/GenBank/DDBJ whole genome shotgun (WGS) entry which is preliminary data.</text>
</comment>
<gene>
    <name evidence="2" type="ORF">SteCoe_12243</name>
</gene>
<evidence type="ECO:0000313" key="2">
    <source>
        <dbReference type="EMBL" id="OMJ86262.1"/>
    </source>
</evidence>
<dbReference type="Pfam" id="PF00169">
    <property type="entry name" value="PH"/>
    <property type="match status" value="1"/>
</dbReference>
<dbReference type="AlphaFoldDB" id="A0A1R2CB93"/>
<dbReference type="EMBL" id="MPUH01000211">
    <property type="protein sequence ID" value="OMJ86262.1"/>
    <property type="molecule type" value="Genomic_DNA"/>
</dbReference>
<dbReference type="InterPro" id="IPR001849">
    <property type="entry name" value="PH_domain"/>
</dbReference>
<dbReference type="SMART" id="SM00233">
    <property type="entry name" value="PH"/>
    <property type="match status" value="1"/>
</dbReference>
<dbReference type="Gene3D" id="2.30.29.30">
    <property type="entry name" value="Pleckstrin-homology domain (PH domain)/Phosphotyrosine-binding domain (PTB)"/>
    <property type="match status" value="1"/>
</dbReference>
<dbReference type="InterPro" id="IPR011993">
    <property type="entry name" value="PH-like_dom_sf"/>
</dbReference>
<dbReference type="Proteomes" id="UP000187209">
    <property type="component" value="Unassembled WGS sequence"/>
</dbReference>
<evidence type="ECO:0000313" key="3">
    <source>
        <dbReference type="Proteomes" id="UP000187209"/>
    </source>
</evidence>
<feature type="domain" description="PH" evidence="1">
    <location>
        <begin position="55"/>
        <end position="192"/>
    </location>
</feature>